<reference evidence="1 2" key="1">
    <citation type="submission" date="2022-02" db="EMBL/GenBank/DDBJ databases">
        <title>Genome of Erysipelotrichaceae sp. nov. NSJ-176 isolated from human feces.</title>
        <authorList>
            <person name="Abdugheni R."/>
        </authorList>
    </citation>
    <scope>NUCLEOTIDE SEQUENCE [LARGE SCALE GENOMIC DNA]</scope>
    <source>
        <strain evidence="1 2">NSJ-176</strain>
    </source>
</reference>
<evidence type="ECO:0000313" key="2">
    <source>
        <dbReference type="Proteomes" id="UP001202402"/>
    </source>
</evidence>
<evidence type="ECO:0000313" key="1">
    <source>
        <dbReference type="EMBL" id="MCH4286139.1"/>
    </source>
</evidence>
<comment type="caution">
    <text evidence="1">The sequence shown here is derived from an EMBL/GenBank/DDBJ whole genome shotgun (WGS) entry which is preliminary data.</text>
</comment>
<sequence length="81" mass="9399">MDDRILVEVYIPFVQTSLSIYLPLQAKLQDCMDVCIAYIEKKQIPIQKQFYLYHENDQKILAMDCCVAQSGLHTASYIILI</sequence>
<dbReference type="EMBL" id="JAKVPQ010000011">
    <property type="protein sequence ID" value="MCH4286139.1"/>
    <property type="molecule type" value="Genomic_DNA"/>
</dbReference>
<keyword evidence="2" id="KW-1185">Reference proteome</keyword>
<name>A0ABS9RBK7_9FIRM</name>
<dbReference type="Proteomes" id="UP001202402">
    <property type="component" value="Unassembled WGS sequence"/>
</dbReference>
<proteinExistence type="predicted"/>
<accession>A0ABS9RBK7</accession>
<protein>
    <submittedName>
        <fullName evidence="1">Uncharacterized protein</fullName>
    </submittedName>
</protein>
<dbReference type="RefSeq" id="WP_117453148.1">
    <property type="nucleotide sequence ID" value="NZ_JAKVPQ010000011.1"/>
</dbReference>
<gene>
    <name evidence="1" type="ORF">LQE99_13515</name>
</gene>
<organism evidence="1 2">
    <name type="scientific">Amedibacillus hominis</name>
    <dbReference type="NCBI Taxonomy" id="2897776"/>
    <lineage>
        <taxon>Bacteria</taxon>
        <taxon>Bacillati</taxon>
        <taxon>Bacillota</taxon>
        <taxon>Erysipelotrichia</taxon>
        <taxon>Erysipelotrichales</taxon>
        <taxon>Erysipelotrichaceae</taxon>
        <taxon>Amedibacillus</taxon>
    </lineage>
</organism>